<feature type="domain" description="Reverse transcriptase Ty1/copia-type" evidence="1">
    <location>
        <begin position="623"/>
        <end position="694"/>
    </location>
</feature>
<protein>
    <submittedName>
        <fullName evidence="3">Retrovirus-related Pol polyprotein from transposon TNT 1-94</fullName>
    </submittedName>
</protein>
<dbReference type="SUPFAM" id="SSF53098">
    <property type="entry name" value="Ribonuclease H-like"/>
    <property type="match status" value="1"/>
</dbReference>
<dbReference type="Gene3D" id="3.30.420.10">
    <property type="entry name" value="Ribonuclease H-like superfamily/Ribonuclease H"/>
    <property type="match status" value="1"/>
</dbReference>
<dbReference type="InterPro" id="IPR012337">
    <property type="entry name" value="RNaseH-like_sf"/>
</dbReference>
<reference evidence="3" key="1">
    <citation type="journal article" date="2019" name="Sci. Rep.">
        <title>Draft genome of Tanacetum cinerariifolium, the natural source of mosquito coil.</title>
        <authorList>
            <person name="Yamashiro T."/>
            <person name="Shiraishi A."/>
            <person name="Satake H."/>
            <person name="Nakayama K."/>
        </authorList>
    </citation>
    <scope>NUCLEOTIDE SEQUENCE</scope>
</reference>
<dbReference type="InterPro" id="IPR036397">
    <property type="entry name" value="RNaseH_sf"/>
</dbReference>
<comment type="caution">
    <text evidence="3">The sequence shown here is derived from an EMBL/GenBank/DDBJ whole genome shotgun (WGS) entry which is preliminary data.</text>
</comment>
<dbReference type="CDD" id="cd09272">
    <property type="entry name" value="RNase_HI_RT_Ty1"/>
    <property type="match status" value="1"/>
</dbReference>
<feature type="domain" description="Retroviral polymerase SH3-like" evidence="2">
    <location>
        <begin position="396"/>
        <end position="450"/>
    </location>
</feature>
<sequence>MVEDKVDKVPSTSTLVDPTSLNWARPVLMNARLAVEVFDDTGHFGMWQSEVLDVLFQQGLDIAVEETKPDDVEKRNWLTINRLACGMIRSCLSRDQRYAFSKETSAYKLWLALQEKFLKKNCKNKLFMKKRLFCFTYVPGSLLEEYELLETTLLNGKDNVSLSEVCVALYIKELRRKDKQISSSGDAEVLLVRGRLQKNDTDKRWRSKSRQRLSKDECAFFMKKVIGKEIVQGFKVRAKDGVMKIISGVLVVMKGIHKINNIYHYNGRMIVGTVAAVTDGDRKSEAVKLWHMHLGHAREKSLNLIIKTAIYKSQGILDYVHSDVWGPSKTRSLGGRHYYVTFVDDFSRRVWAEAVTYVCHLVNRLPSTPIDRKTPFEKWYGKPVTDYDSLHVFGSAAYYHVKESKLDPRAKKALFMGITSGIKGYRLWCPKIKKTIFSRDVTFNESGMLKKVNAEQLDKTLKKVESKRIIVPADRETDDNSPMVEGDYKEEEVQTNEPLQQQHELIATNKPKRNIKRPARLNDTVACASLIAADVPTTYLEAIRDSKKEKWRISMSEEMHQDDVCYKARLVAKGYAQKEGIDYNEVFSPVMDVKTVFLHGDLEEEIYMVQPEGFKVTGKKHEVYDMLIASQSLDEIETLKTRLKRKFEMKDLDEVMMILGMEIVRDRKMKKLCLTQKQYLRRVLNRFRFNKQKTRVSTLLTSQFKISAAMSPKNNAERAYIGKVSYANVVGSLMYAMIFTRPYISHAVRMVSKYMHNPEKGHWQAVKWILQYIHNMVDVGLVFKHVSSQWVAGYYDFDYAGGLDKRRSTTGYVFTLEKAQIGWKSTLHSMTALSTTDAEYMAMTEAVKEAI</sequence>
<organism evidence="3">
    <name type="scientific">Tanacetum cinerariifolium</name>
    <name type="common">Dalmatian daisy</name>
    <name type="synonym">Chrysanthemum cinerariifolium</name>
    <dbReference type="NCBI Taxonomy" id="118510"/>
    <lineage>
        <taxon>Eukaryota</taxon>
        <taxon>Viridiplantae</taxon>
        <taxon>Streptophyta</taxon>
        <taxon>Embryophyta</taxon>
        <taxon>Tracheophyta</taxon>
        <taxon>Spermatophyta</taxon>
        <taxon>Magnoliopsida</taxon>
        <taxon>eudicotyledons</taxon>
        <taxon>Gunneridae</taxon>
        <taxon>Pentapetalae</taxon>
        <taxon>asterids</taxon>
        <taxon>campanulids</taxon>
        <taxon>Asterales</taxon>
        <taxon>Asteraceae</taxon>
        <taxon>Asteroideae</taxon>
        <taxon>Anthemideae</taxon>
        <taxon>Anthemidinae</taxon>
        <taxon>Tanacetum</taxon>
    </lineage>
</organism>
<evidence type="ECO:0000259" key="1">
    <source>
        <dbReference type="Pfam" id="PF07727"/>
    </source>
</evidence>
<gene>
    <name evidence="3" type="ORF">Tci_008547</name>
</gene>
<proteinExistence type="predicted"/>
<dbReference type="EMBL" id="BKCJ010000825">
    <property type="protein sequence ID" value="GEU36569.1"/>
    <property type="molecule type" value="Genomic_DNA"/>
</dbReference>
<dbReference type="InterPro" id="IPR013103">
    <property type="entry name" value="RVT_2"/>
</dbReference>
<evidence type="ECO:0000313" key="3">
    <source>
        <dbReference type="EMBL" id="GEU36569.1"/>
    </source>
</evidence>
<name>A0A6L2JIK7_TANCI</name>
<evidence type="ECO:0000259" key="2">
    <source>
        <dbReference type="Pfam" id="PF25597"/>
    </source>
</evidence>
<dbReference type="Pfam" id="PF25597">
    <property type="entry name" value="SH3_retrovirus"/>
    <property type="match status" value="1"/>
</dbReference>
<dbReference type="PANTHER" id="PTHR11439">
    <property type="entry name" value="GAG-POL-RELATED RETROTRANSPOSON"/>
    <property type="match status" value="1"/>
</dbReference>
<dbReference type="Pfam" id="PF07727">
    <property type="entry name" value="RVT_2"/>
    <property type="match status" value="1"/>
</dbReference>
<dbReference type="Pfam" id="PF14223">
    <property type="entry name" value="Retrotran_gag_2"/>
    <property type="match status" value="1"/>
</dbReference>
<dbReference type="PANTHER" id="PTHR11439:SF467">
    <property type="entry name" value="INTEGRASE CATALYTIC DOMAIN-CONTAINING PROTEIN"/>
    <property type="match status" value="1"/>
</dbReference>
<dbReference type="AlphaFoldDB" id="A0A6L2JIK7"/>
<dbReference type="InterPro" id="IPR057670">
    <property type="entry name" value="SH3_retrovirus"/>
</dbReference>
<accession>A0A6L2JIK7</accession>
<dbReference type="GO" id="GO:0003676">
    <property type="term" value="F:nucleic acid binding"/>
    <property type="evidence" value="ECO:0007669"/>
    <property type="project" value="InterPro"/>
</dbReference>